<evidence type="ECO:0000313" key="7">
    <source>
        <dbReference type="Proteomes" id="UP001195483"/>
    </source>
</evidence>
<protein>
    <recommendedName>
        <fullName evidence="5">BHLH domain-containing protein</fullName>
    </recommendedName>
</protein>
<dbReference type="InterPro" id="IPR011598">
    <property type="entry name" value="bHLH_dom"/>
</dbReference>
<reference evidence="6" key="1">
    <citation type="journal article" date="2021" name="Genome Biol. Evol.">
        <title>A High-Quality Reference Genome for a Parasitic Bivalve with Doubly Uniparental Inheritance (Bivalvia: Unionida).</title>
        <authorList>
            <person name="Smith C.H."/>
        </authorList>
    </citation>
    <scope>NUCLEOTIDE SEQUENCE</scope>
    <source>
        <strain evidence="6">CHS0354</strain>
    </source>
</reference>
<dbReference type="GO" id="GO:0046983">
    <property type="term" value="F:protein dimerization activity"/>
    <property type="evidence" value="ECO:0007669"/>
    <property type="project" value="InterPro"/>
</dbReference>
<keyword evidence="1" id="KW-0805">Transcription regulation</keyword>
<dbReference type="Proteomes" id="UP001195483">
    <property type="component" value="Unassembled WGS sequence"/>
</dbReference>
<proteinExistence type="predicted"/>
<accession>A0AAE0SHJ0</accession>
<dbReference type="GO" id="GO:0000978">
    <property type="term" value="F:RNA polymerase II cis-regulatory region sequence-specific DNA binding"/>
    <property type="evidence" value="ECO:0007669"/>
    <property type="project" value="TreeGrafter"/>
</dbReference>
<gene>
    <name evidence="6" type="ORF">CHS0354_019438</name>
</gene>
<keyword evidence="3" id="KW-0804">Transcription</keyword>
<dbReference type="EMBL" id="JAEAOA010001195">
    <property type="protein sequence ID" value="KAK3592147.1"/>
    <property type="molecule type" value="Genomic_DNA"/>
</dbReference>
<evidence type="ECO:0000256" key="3">
    <source>
        <dbReference type="ARBA" id="ARBA00023163"/>
    </source>
</evidence>
<dbReference type="GO" id="GO:0000981">
    <property type="term" value="F:DNA-binding transcription factor activity, RNA polymerase II-specific"/>
    <property type="evidence" value="ECO:0007669"/>
    <property type="project" value="InterPro"/>
</dbReference>
<keyword evidence="2" id="KW-0238">DNA-binding</keyword>
<dbReference type="FunFam" id="4.10.280.10:FF:000015">
    <property type="entry name" value="T-cell acute lymphocytic leukemia 1"/>
    <property type="match status" value="1"/>
</dbReference>
<sequence length="291" mass="33269">MEVYKEECPSFSPDSTSELKENECNSLNIIDDAPTRSDDVMVDCRSSADTDNLQNEQDDGDDNVFSDNEKLNDTSYICLERAPYPFFSPRSYCSSSGSDGSLQDLPLDLRQKHIRRISDADSERTHLRRFSPKRIYTNSRERWRQQNVNGAFSELRSLVPSHPPDKKLSKNEILRLAIKYINLLRRVIEYQDQEMAMSSATGDVVDTNTTPCSMDVVSITATPCGQDRVDNEDSLQLKHIDLKQEYDEVVDNGVHLRNNSVNNVDKQHFRRSCSTDSPDSVYYGDRSEEDD</sequence>
<evidence type="ECO:0000256" key="1">
    <source>
        <dbReference type="ARBA" id="ARBA00023015"/>
    </source>
</evidence>
<dbReference type="AlphaFoldDB" id="A0AAE0SHJ0"/>
<feature type="region of interest" description="Disordered" evidence="4">
    <location>
        <begin position="267"/>
        <end position="291"/>
    </location>
</feature>
<reference evidence="6" key="3">
    <citation type="submission" date="2023-05" db="EMBL/GenBank/DDBJ databases">
        <authorList>
            <person name="Smith C.H."/>
        </authorList>
    </citation>
    <scope>NUCLEOTIDE SEQUENCE</scope>
    <source>
        <strain evidence="6">CHS0354</strain>
        <tissue evidence="6">Mantle</tissue>
    </source>
</reference>
<evidence type="ECO:0000313" key="6">
    <source>
        <dbReference type="EMBL" id="KAK3592147.1"/>
    </source>
</evidence>
<comment type="caution">
    <text evidence="6">The sequence shown here is derived from an EMBL/GenBank/DDBJ whole genome shotgun (WGS) entry which is preliminary data.</text>
</comment>
<feature type="region of interest" description="Disordered" evidence="4">
    <location>
        <begin position="48"/>
        <end position="68"/>
    </location>
</feature>
<dbReference type="InterPro" id="IPR040238">
    <property type="entry name" value="TAL-like"/>
</dbReference>
<evidence type="ECO:0000256" key="2">
    <source>
        <dbReference type="ARBA" id="ARBA00023125"/>
    </source>
</evidence>
<dbReference type="SUPFAM" id="SSF47459">
    <property type="entry name" value="HLH, helix-loop-helix DNA-binding domain"/>
    <property type="match status" value="1"/>
</dbReference>
<reference evidence="6" key="2">
    <citation type="journal article" date="2021" name="Genome Biol. Evol.">
        <title>Developing a high-quality reference genome for a parasitic bivalve with doubly uniparental inheritance (Bivalvia: Unionida).</title>
        <authorList>
            <person name="Smith C.H."/>
        </authorList>
    </citation>
    <scope>NUCLEOTIDE SEQUENCE</scope>
    <source>
        <strain evidence="6">CHS0354</strain>
        <tissue evidence="6">Mantle</tissue>
    </source>
</reference>
<dbReference type="CDD" id="cd19708">
    <property type="entry name" value="bHLH_TS_dHLH3B_like"/>
    <property type="match status" value="1"/>
</dbReference>
<dbReference type="InterPro" id="IPR036638">
    <property type="entry name" value="HLH_DNA-bd_sf"/>
</dbReference>
<evidence type="ECO:0000259" key="5">
    <source>
        <dbReference type="PROSITE" id="PS50888"/>
    </source>
</evidence>
<dbReference type="PROSITE" id="PS50888">
    <property type="entry name" value="BHLH"/>
    <property type="match status" value="1"/>
</dbReference>
<dbReference type="SMART" id="SM00353">
    <property type="entry name" value="HLH"/>
    <property type="match status" value="1"/>
</dbReference>
<dbReference type="Pfam" id="PF00010">
    <property type="entry name" value="HLH"/>
    <property type="match status" value="1"/>
</dbReference>
<keyword evidence="7" id="KW-1185">Reference proteome</keyword>
<dbReference type="Gene3D" id="4.10.280.10">
    <property type="entry name" value="Helix-loop-helix DNA-binding domain"/>
    <property type="match status" value="1"/>
</dbReference>
<organism evidence="6 7">
    <name type="scientific">Potamilus streckersoni</name>
    <dbReference type="NCBI Taxonomy" id="2493646"/>
    <lineage>
        <taxon>Eukaryota</taxon>
        <taxon>Metazoa</taxon>
        <taxon>Spiralia</taxon>
        <taxon>Lophotrochozoa</taxon>
        <taxon>Mollusca</taxon>
        <taxon>Bivalvia</taxon>
        <taxon>Autobranchia</taxon>
        <taxon>Heteroconchia</taxon>
        <taxon>Palaeoheterodonta</taxon>
        <taxon>Unionida</taxon>
        <taxon>Unionoidea</taxon>
        <taxon>Unionidae</taxon>
        <taxon>Ambleminae</taxon>
        <taxon>Lampsilini</taxon>
        <taxon>Potamilus</taxon>
    </lineage>
</organism>
<dbReference type="PANTHER" id="PTHR13864">
    <property type="entry name" value="T-CELL ACUTE LYMPHOCYTIC LEUKEMIA/STEM CELL LEUKEMIA-RELATED"/>
    <property type="match status" value="1"/>
</dbReference>
<name>A0AAE0SHJ0_9BIVA</name>
<feature type="domain" description="BHLH" evidence="5">
    <location>
        <begin position="132"/>
        <end position="184"/>
    </location>
</feature>
<evidence type="ECO:0000256" key="4">
    <source>
        <dbReference type="SAM" id="MobiDB-lite"/>
    </source>
</evidence>
<dbReference type="PANTHER" id="PTHR13864:SF15">
    <property type="entry name" value="T-CELL ACUTE LYMPHOCYTIC LEUKEMIA PROTEIN 1 HOMOLOG-RELATED"/>
    <property type="match status" value="1"/>
</dbReference>